<dbReference type="Pfam" id="PF22725">
    <property type="entry name" value="GFO_IDH_MocA_C3"/>
    <property type="match status" value="1"/>
</dbReference>
<dbReference type="PANTHER" id="PTHR43708:SF5">
    <property type="entry name" value="CONSERVED EXPRESSED OXIDOREDUCTASE (EUROFUNG)-RELATED"/>
    <property type="match status" value="1"/>
</dbReference>
<dbReference type="InterPro" id="IPR036291">
    <property type="entry name" value="NAD(P)-bd_dom_sf"/>
</dbReference>
<dbReference type="SUPFAM" id="SSF55347">
    <property type="entry name" value="Glyceraldehyde-3-phosphate dehydrogenase-like, C-terminal domain"/>
    <property type="match status" value="1"/>
</dbReference>
<comment type="similarity">
    <text evidence="1">Belongs to the Gfo/Idh/MocA family.</text>
</comment>
<keyword evidence="2" id="KW-0560">Oxidoreductase</keyword>
<dbReference type="KEGG" id="dsc:ABOD76_11875"/>
<dbReference type="RefSeq" id="WP_350245067.1">
    <property type="nucleotide sequence ID" value="NZ_CP158299.1"/>
</dbReference>
<dbReference type="SUPFAM" id="SSF51735">
    <property type="entry name" value="NAD(P)-binding Rossmann-fold domains"/>
    <property type="match status" value="1"/>
</dbReference>
<evidence type="ECO:0000256" key="1">
    <source>
        <dbReference type="ARBA" id="ARBA00010928"/>
    </source>
</evidence>
<feature type="domain" description="Gfo/Idh/MocA-like oxidoreductase N-terminal" evidence="3">
    <location>
        <begin position="25"/>
        <end position="138"/>
    </location>
</feature>
<dbReference type="GO" id="GO:0000166">
    <property type="term" value="F:nucleotide binding"/>
    <property type="evidence" value="ECO:0007669"/>
    <property type="project" value="InterPro"/>
</dbReference>
<dbReference type="InterPro" id="IPR051317">
    <property type="entry name" value="Gfo/Idh/MocA_oxidoreduct"/>
</dbReference>
<dbReference type="Gene3D" id="3.40.50.720">
    <property type="entry name" value="NAD(P)-binding Rossmann-like Domain"/>
    <property type="match status" value="1"/>
</dbReference>
<evidence type="ECO:0000259" key="3">
    <source>
        <dbReference type="Pfam" id="PF01408"/>
    </source>
</evidence>
<evidence type="ECO:0000256" key="2">
    <source>
        <dbReference type="ARBA" id="ARBA00023002"/>
    </source>
</evidence>
<dbReference type="Gene3D" id="3.30.360.10">
    <property type="entry name" value="Dihydrodipicolinate Reductase, domain 2"/>
    <property type="match status" value="1"/>
</dbReference>
<dbReference type="EMBL" id="CP158299">
    <property type="protein sequence ID" value="XBV86971.1"/>
    <property type="molecule type" value="Genomic_DNA"/>
</dbReference>
<evidence type="ECO:0000313" key="5">
    <source>
        <dbReference type="EMBL" id="XBV86971.1"/>
    </source>
</evidence>
<dbReference type="InterPro" id="IPR055170">
    <property type="entry name" value="GFO_IDH_MocA-like_dom"/>
</dbReference>
<protein>
    <submittedName>
        <fullName evidence="5">Gfo/Idh/MocA family oxidoreductase</fullName>
    </submittedName>
</protein>
<sequence>MPQPDPTTPRSEPPPPGPPLRLIHLGLGGWGRDWMKVVRANGDVQTAAFVDSSPQALQLAAQQGADPALCFSSLTEALQAVQADVALITASAPGHTPLALEALAAGLPVLIEKPFAPTLQEARQVVEAGRQADRSVMISQNYRFFPAPQLAAQLVRERRFGELGFAEVDFRRDSARSRPPATGHHQLPQPLLMDMAIHHFDLMRFVLGREPLAITCHAFNPPWSPFRDPASAAATIEFEGGLVVSYRGSWASSGVVTPWAGEWRMDAAEGEIRWTSRDDPPPDRVTARRLGEPAADLTLPAVAHLDRAGSLAEFVSAVRAGREPASSGQENLLSLALALAAVQSAQEGRTVALSEVVERPGQGGA</sequence>
<dbReference type="GO" id="GO:0016491">
    <property type="term" value="F:oxidoreductase activity"/>
    <property type="evidence" value="ECO:0007669"/>
    <property type="project" value="UniProtKB-KW"/>
</dbReference>
<feature type="domain" description="GFO/IDH/MocA-like oxidoreductase" evidence="4">
    <location>
        <begin position="150"/>
        <end position="254"/>
    </location>
</feature>
<dbReference type="Pfam" id="PF01408">
    <property type="entry name" value="GFO_IDH_MocA"/>
    <property type="match status" value="1"/>
</dbReference>
<reference evidence="5" key="1">
    <citation type="submission" date="2024-06" db="EMBL/GenBank/DDBJ databases">
        <title>Draft Genome Sequence of Deinococcus sonorensis Type Strain KR-87, a Biofilm Producing Representative of the Genus Deinococcus.</title>
        <authorList>
            <person name="Boren L.S."/>
            <person name="Grosso R.A."/>
            <person name="Hugenberg-Cox A.N."/>
            <person name="Hill J.T.E."/>
            <person name="Albert C.M."/>
            <person name="Tuohy J.M."/>
        </authorList>
    </citation>
    <scope>NUCLEOTIDE SEQUENCE</scope>
    <source>
        <strain evidence="5">KR-87</strain>
    </source>
</reference>
<proteinExistence type="inferred from homology"/>
<gene>
    <name evidence="5" type="ORF">ABOD76_11875</name>
</gene>
<dbReference type="AlphaFoldDB" id="A0AAU7UEK1"/>
<dbReference type="InterPro" id="IPR000683">
    <property type="entry name" value="Gfo/Idh/MocA-like_OxRdtase_N"/>
</dbReference>
<evidence type="ECO:0000259" key="4">
    <source>
        <dbReference type="Pfam" id="PF22725"/>
    </source>
</evidence>
<organism evidence="5">
    <name type="scientific">Deinococcus sonorensis KR-87</name>
    <dbReference type="NCBI Taxonomy" id="694439"/>
    <lineage>
        <taxon>Bacteria</taxon>
        <taxon>Thermotogati</taxon>
        <taxon>Deinococcota</taxon>
        <taxon>Deinococci</taxon>
        <taxon>Deinococcales</taxon>
        <taxon>Deinococcaceae</taxon>
        <taxon>Deinococcus</taxon>
    </lineage>
</organism>
<name>A0AAU7UEK1_9DEIO</name>
<accession>A0AAU7UEK1</accession>
<dbReference type="PANTHER" id="PTHR43708">
    <property type="entry name" value="CONSERVED EXPRESSED OXIDOREDUCTASE (EUROFUNG)"/>
    <property type="match status" value="1"/>
</dbReference>